<evidence type="ECO:0000313" key="3">
    <source>
        <dbReference type="EMBL" id="BBM39806.1"/>
    </source>
</evidence>
<name>A0A510JKW0_9FUSO</name>
<dbReference type="EMBL" id="AP019826">
    <property type="protein sequence ID" value="BBM39806.1"/>
    <property type="molecule type" value="Genomic_DNA"/>
</dbReference>
<feature type="coiled-coil region" evidence="1">
    <location>
        <begin position="234"/>
        <end position="262"/>
    </location>
</feature>
<accession>A0A510JKW0</accession>
<evidence type="ECO:0000256" key="1">
    <source>
        <dbReference type="SAM" id="Coils"/>
    </source>
</evidence>
<feature type="region of interest" description="Disordered" evidence="2">
    <location>
        <begin position="455"/>
        <end position="474"/>
    </location>
</feature>
<keyword evidence="1" id="KW-0175">Coiled coil</keyword>
<sequence>MGRSYSLHVSSKKHALTNRKSISGAYNHNYRKYLESLHYNKNQIIELVPNACKTFKEFKQVFNNHFKTAVNEYNSKQTKKERIIKDYFNKVENDLKKDVAVEIIIQVADMKFWKENGNKRDLMNQVFKEQLEFLKQEVPELLITNATIHQDEASPHMHVIAIPTGYGFKQGMTMQCSKTRVFTQNRLSRLQEVMRENAEMLMKKYVIQDFEMDAKQQGRNHDYTKEEYIALKKSEELRNEVKSELKQNDEIKNQVIAELNNEKIKELENQEITKIINKLKNDNSLKARARQELKYDLKKDEKFRLETMQTIARESNFTEDEIKEQAILLYSENKQNREEILESLKNDEFFQEEMKERFGKQVIKDSEIIRVMSNNAIDYLMQDFEEEIKSYDNAYDFVEEIKETDTSEFIRLHSILDAINFFKILKNRRIYDDLIKETRKFLNKIIEKIGWNNTNNKSENQAKQRNSENFNRII</sequence>
<dbReference type="RefSeq" id="WP_026745122.1">
    <property type="nucleotide sequence ID" value="NZ_AP019826.1"/>
</dbReference>
<keyword evidence="3" id="KW-0614">Plasmid</keyword>
<dbReference type="OrthoDB" id="9800759at2"/>
<evidence type="ECO:0008006" key="5">
    <source>
        <dbReference type="Google" id="ProtNLM"/>
    </source>
</evidence>
<dbReference type="InterPro" id="IPR001668">
    <property type="entry name" value="Mob_Pre"/>
</dbReference>
<keyword evidence="4" id="KW-1185">Reference proteome</keyword>
<dbReference type="AlphaFoldDB" id="A0A510JKW0"/>
<dbReference type="Proteomes" id="UP000321892">
    <property type="component" value="Plasmid pjcm16775-3 dna"/>
</dbReference>
<geneLocation type="plasmid" evidence="4">
    <name>pjcm16775-3 dna</name>
</geneLocation>
<dbReference type="GO" id="GO:0006310">
    <property type="term" value="P:DNA recombination"/>
    <property type="evidence" value="ECO:0007669"/>
    <property type="project" value="InterPro"/>
</dbReference>
<dbReference type="Pfam" id="PF01076">
    <property type="entry name" value="Mob_Pre"/>
    <property type="match status" value="1"/>
</dbReference>
<dbReference type="CDD" id="cd17242">
    <property type="entry name" value="MobM_relaxase"/>
    <property type="match status" value="1"/>
</dbReference>
<reference evidence="3 4" key="1">
    <citation type="submission" date="2019-07" db="EMBL/GenBank/DDBJ databases">
        <title>Complete Genome Sequence of Leptotrichia hofstadii Strain JCM16775.</title>
        <authorList>
            <person name="Watanabe S."/>
            <person name="Cui L."/>
        </authorList>
    </citation>
    <scope>NUCLEOTIDE SEQUENCE [LARGE SCALE GENOMIC DNA]</scope>
    <source>
        <strain evidence="3 4">JCM16775</strain>
        <plasmid evidence="4">pjcm16775-3 dna</plasmid>
    </source>
</reference>
<dbReference type="GO" id="GO:0003677">
    <property type="term" value="F:DNA binding"/>
    <property type="evidence" value="ECO:0007669"/>
    <property type="project" value="InterPro"/>
</dbReference>
<proteinExistence type="predicted"/>
<evidence type="ECO:0000313" key="4">
    <source>
        <dbReference type="Proteomes" id="UP000321892"/>
    </source>
</evidence>
<evidence type="ECO:0000256" key="2">
    <source>
        <dbReference type="SAM" id="MobiDB-lite"/>
    </source>
</evidence>
<protein>
    <recommendedName>
        <fullName evidence="5">Plasmid recombination enzyme</fullName>
    </recommendedName>
</protein>
<dbReference type="Gene3D" id="3.30.930.30">
    <property type="match status" value="1"/>
</dbReference>
<dbReference type="KEGG" id="lhf:JCM16775_p3001"/>
<gene>
    <name evidence="3" type="ORF">JCM16775_p3001</name>
</gene>
<organism evidence="3 4">
    <name type="scientific">Leptotrichia hofstadii</name>
    <dbReference type="NCBI Taxonomy" id="157688"/>
    <lineage>
        <taxon>Bacteria</taxon>
        <taxon>Fusobacteriati</taxon>
        <taxon>Fusobacteriota</taxon>
        <taxon>Fusobacteriia</taxon>
        <taxon>Fusobacteriales</taxon>
        <taxon>Leptotrichiaceae</taxon>
        <taxon>Leptotrichia</taxon>
    </lineage>
</organism>